<protein>
    <submittedName>
        <fullName evidence="2">Carboxylesterase BioH (Pimeloyl-CoA synthesis)</fullName>
    </submittedName>
</protein>
<organism evidence="2 3">
    <name type="scientific">Cocleimonas flava</name>
    <dbReference type="NCBI Taxonomy" id="634765"/>
    <lineage>
        <taxon>Bacteria</taxon>
        <taxon>Pseudomonadati</taxon>
        <taxon>Pseudomonadota</taxon>
        <taxon>Gammaproteobacteria</taxon>
        <taxon>Thiotrichales</taxon>
        <taxon>Thiotrichaceae</taxon>
        <taxon>Cocleimonas</taxon>
    </lineage>
</organism>
<dbReference type="InterPro" id="IPR029058">
    <property type="entry name" value="AB_hydrolase_fold"/>
</dbReference>
<dbReference type="PRINTS" id="PR00111">
    <property type="entry name" value="ABHYDROLASE"/>
</dbReference>
<gene>
    <name evidence="2" type="ORF">EV695_2871</name>
</gene>
<dbReference type="OrthoDB" id="9780744at2"/>
<proteinExistence type="predicted"/>
<accession>A0A4R1F084</accession>
<dbReference type="AlphaFoldDB" id="A0A4R1F084"/>
<dbReference type="GO" id="GO:0016020">
    <property type="term" value="C:membrane"/>
    <property type="evidence" value="ECO:0007669"/>
    <property type="project" value="TreeGrafter"/>
</dbReference>
<dbReference type="InterPro" id="IPR000073">
    <property type="entry name" value="AB_hydrolase_1"/>
</dbReference>
<dbReference type="PANTHER" id="PTHR43798">
    <property type="entry name" value="MONOACYLGLYCEROL LIPASE"/>
    <property type="match status" value="1"/>
</dbReference>
<dbReference type="InterPro" id="IPR050266">
    <property type="entry name" value="AB_hydrolase_sf"/>
</dbReference>
<reference evidence="2 3" key="1">
    <citation type="submission" date="2019-03" db="EMBL/GenBank/DDBJ databases">
        <title>Genomic Encyclopedia of Type Strains, Phase IV (KMG-IV): sequencing the most valuable type-strain genomes for metagenomic binning, comparative biology and taxonomic classification.</title>
        <authorList>
            <person name="Goeker M."/>
        </authorList>
    </citation>
    <scope>NUCLEOTIDE SEQUENCE [LARGE SCALE GENOMIC DNA]</scope>
    <source>
        <strain evidence="2 3">DSM 24830</strain>
    </source>
</reference>
<dbReference type="EMBL" id="SMFQ01000004">
    <property type="protein sequence ID" value="TCJ84908.1"/>
    <property type="molecule type" value="Genomic_DNA"/>
</dbReference>
<evidence type="ECO:0000259" key="1">
    <source>
        <dbReference type="Pfam" id="PF00561"/>
    </source>
</evidence>
<feature type="domain" description="AB hydrolase-1" evidence="1">
    <location>
        <begin position="19"/>
        <end position="279"/>
    </location>
</feature>
<dbReference type="RefSeq" id="WP_131906633.1">
    <property type="nucleotide sequence ID" value="NZ_BAAAFU010000006.1"/>
</dbReference>
<comment type="caution">
    <text evidence="2">The sequence shown here is derived from an EMBL/GenBank/DDBJ whole genome shotgun (WGS) entry which is preliminary data.</text>
</comment>
<evidence type="ECO:0000313" key="2">
    <source>
        <dbReference type="EMBL" id="TCJ84908.1"/>
    </source>
</evidence>
<keyword evidence="3" id="KW-1185">Reference proteome</keyword>
<dbReference type="PANTHER" id="PTHR43798:SF33">
    <property type="entry name" value="HYDROLASE, PUTATIVE (AFU_ORTHOLOGUE AFUA_2G14860)-RELATED"/>
    <property type="match status" value="1"/>
</dbReference>
<evidence type="ECO:0000313" key="3">
    <source>
        <dbReference type="Proteomes" id="UP000294887"/>
    </source>
</evidence>
<sequence>MKKLLVKSSGFGSSSDYRPTLLLLHGWGMNSNVWKPVLPALEPHYQIHLVDLPGHGINNDVNADSMQDIMALFSDLIDELGQEKVHIMGWSLGGLIAQALADKIPEKIQSLTLVASTLRFSQDESAESLWPHAMSLKVLNNFAINLHKDTEGTLKRFIALQFMGVAGSKEIQRELIQDICPAEDKAASSKKVPQSGGVTSGVKIGIKSGVTSDSLALGLKLLAESDFRNSVSQHPQHWLFAGKDRLIPADVINDLKSLRSDAQITLLENAGHAPFMTHPDEFVRAVSTFIDTSK</sequence>
<dbReference type="Pfam" id="PF00561">
    <property type="entry name" value="Abhydrolase_1"/>
    <property type="match status" value="1"/>
</dbReference>
<name>A0A4R1F084_9GAMM</name>
<dbReference type="Gene3D" id="3.40.50.1820">
    <property type="entry name" value="alpha/beta hydrolase"/>
    <property type="match status" value="1"/>
</dbReference>
<dbReference type="SUPFAM" id="SSF53474">
    <property type="entry name" value="alpha/beta-Hydrolases"/>
    <property type="match status" value="1"/>
</dbReference>
<dbReference type="Proteomes" id="UP000294887">
    <property type="component" value="Unassembled WGS sequence"/>
</dbReference>